<dbReference type="GO" id="GO:0008360">
    <property type="term" value="P:regulation of cell shape"/>
    <property type="evidence" value="ECO:0007669"/>
    <property type="project" value="UniProtKB-UniRule"/>
</dbReference>
<keyword evidence="6 7" id="KW-0961">Cell wall biogenesis/degradation</keyword>
<protein>
    <submittedName>
        <fullName evidence="10">Lipoprotein-anchoring transpeptidase ErfK/SrfK</fullName>
    </submittedName>
</protein>
<accession>A0A7W7AJ25</accession>
<dbReference type="GO" id="GO:0005576">
    <property type="term" value="C:extracellular region"/>
    <property type="evidence" value="ECO:0007669"/>
    <property type="project" value="TreeGrafter"/>
</dbReference>
<evidence type="ECO:0000256" key="4">
    <source>
        <dbReference type="ARBA" id="ARBA00022960"/>
    </source>
</evidence>
<evidence type="ECO:0000256" key="1">
    <source>
        <dbReference type="ARBA" id="ARBA00004752"/>
    </source>
</evidence>
<evidence type="ECO:0000256" key="6">
    <source>
        <dbReference type="ARBA" id="ARBA00023316"/>
    </source>
</evidence>
<keyword evidence="8" id="KW-0732">Signal</keyword>
<name>A0A7W7AJ25_9SPHN</name>
<feature type="active site" description="Proton donor/acceptor" evidence="7">
    <location>
        <position position="138"/>
    </location>
</feature>
<sequence length="206" mass="21633">MKKMAVTLLAMTGAIMVAQPALARSEAAMIDAAAAELAPNDYVWADAAPPPAAPGQPSPVALAQPVTLVVSLPLQRAYVYRGDVLVAASTVSTGRDGNDTPTGVYPILQKNKDHRSNIYDGAPMPYMQRLTWDGIALHAGNNPGFPDSHGCVRLPTGFAKKLFGVTTLGTTVVITDEAVVGDRLDRSLLQTEASRANAAQIAALDR</sequence>
<evidence type="ECO:0000256" key="2">
    <source>
        <dbReference type="ARBA" id="ARBA00005992"/>
    </source>
</evidence>
<dbReference type="Proteomes" id="UP000574769">
    <property type="component" value="Unassembled WGS sequence"/>
</dbReference>
<dbReference type="GO" id="GO:0071555">
    <property type="term" value="P:cell wall organization"/>
    <property type="evidence" value="ECO:0007669"/>
    <property type="project" value="UniProtKB-UniRule"/>
</dbReference>
<evidence type="ECO:0000256" key="7">
    <source>
        <dbReference type="PROSITE-ProRule" id="PRU01373"/>
    </source>
</evidence>
<dbReference type="PANTHER" id="PTHR30582">
    <property type="entry name" value="L,D-TRANSPEPTIDASE"/>
    <property type="match status" value="1"/>
</dbReference>
<comment type="pathway">
    <text evidence="1 7">Cell wall biogenesis; peptidoglycan biosynthesis.</text>
</comment>
<feature type="domain" description="L,D-TPase catalytic" evidence="9">
    <location>
        <begin position="66"/>
        <end position="175"/>
    </location>
</feature>
<feature type="chain" id="PRO_5031167856" evidence="8">
    <location>
        <begin position="24"/>
        <end position="206"/>
    </location>
</feature>
<dbReference type="SUPFAM" id="SSF141523">
    <property type="entry name" value="L,D-transpeptidase catalytic domain-like"/>
    <property type="match status" value="1"/>
</dbReference>
<dbReference type="PROSITE" id="PS52029">
    <property type="entry name" value="LD_TPASE"/>
    <property type="match status" value="1"/>
</dbReference>
<gene>
    <name evidence="10" type="ORF">GGQ96_002098</name>
</gene>
<keyword evidence="10" id="KW-0449">Lipoprotein</keyword>
<proteinExistence type="inferred from homology"/>
<keyword evidence="4 7" id="KW-0133">Cell shape</keyword>
<dbReference type="InterPro" id="IPR038063">
    <property type="entry name" value="Transpep_catalytic_dom"/>
</dbReference>
<dbReference type="GO" id="GO:0018104">
    <property type="term" value="P:peptidoglycan-protein cross-linking"/>
    <property type="evidence" value="ECO:0007669"/>
    <property type="project" value="TreeGrafter"/>
</dbReference>
<evidence type="ECO:0000313" key="10">
    <source>
        <dbReference type="EMBL" id="MBB4617962.1"/>
    </source>
</evidence>
<keyword evidence="11" id="KW-1185">Reference proteome</keyword>
<dbReference type="GO" id="GO:0016740">
    <property type="term" value="F:transferase activity"/>
    <property type="evidence" value="ECO:0007669"/>
    <property type="project" value="UniProtKB-KW"/>
</dbReference>
<dbReference type="Pfam" id="PF03734">
    <property type="entry name" value="YkuD"/>
    <property type="match status" value="1"/>
</dbReference>
<dbReference type="UniPathway" id="UPA00219"/>
<comment type="caution">
    <text evidence="10">The sequence shown here is derived from an EMBL/GenBank/DDBJ whole genome shotgun (WGS) entry which is preliminary data.</text>
</comment>
<dbReference type="InterPro" id="IPR005490">
    <property type="entry name" value="LD_TPept_cat_dom"/>
</dbReference>
<evidence type="ECO:0000256" key="5">
    <source>
        <dbReference type="ARBA" id="ARBA00022984"/>
    </source>
</evidence>
<dbReference type="PANTHER" id="PTHR30582:SF2">
    <property type="entry name" value="L,D-TRANSPEPTIDASE YCIB-RELATED"/>
    <property type="match status" value="1"/>
</dbReference>
<dbReference type="InterPro" id="IPR050979">
    <property type="entry name" value="LD-transpeptidase"/>
</dbReference>
<dbReference type="Gene3D" id="2.40.440.10">
    <property type="entry name" value="L,D-transpeptidase catalytic domain-like"/>
    <property type="match status" value="1"/>
</dbReference>
<reference evidence="10 11" key="1">
    <citation type="submission" date="2020-08" db="EMBL/GenBank/DDBJ databases">
        <title>Genomic Encyclopedia of Type Strains, Phase IV (KMG-IV): sequencing the most valuable type-strain genomes for metagenomic binning, comparative biology and taxonomic classification.</title>
        <authorList>
            <person name="Goeker M."/>
        </authorList>
    </citation>
    <scope>NUCLEOTIDE SEQUENCE [LARGE SCALE GENOMIC DNA]</scope>
    <source>
        <strain evidence="10 11">DSM 15867</strain>
    </source>
</reference>
<dbReference type="CDD" id="cd16913">
    <property type="entry name" value="YkuD_like"/>
    <property type="match status" value="1"/>
</dbReference>
<organism evidence="10 11">
    <name type="scientific">Sphingomonas abaci</name>
    <dbReference type="NCBI Taxonomy" id="237611"/>
    <lineage>
        <taxon>Bacteria</taxon>
        <taxon>Pseudomonadati</taxon>
        <taxon>Pseudomonadota</taxon>
        <taxon>Alphaproteobacteria</taxon>
        <taxon>Sphingomonadales</taxon>
        <taxon>Sphingomonadaceae</taxon>
        <taxon>Sphingomonas</taxon>
    </lineage>
</organism>
<keyword evidence="3" id="KW-0808">Transferase</keyword>
<dbReference type="GO" id="GO:0071972">
    <property type="term" value="F:peptidoglycan L,D-transpeptidase activity"/>
    <property type="evidence" value="ECO:0007669"/>
    <property type="project" value="TreeGrafter"/>
</dbReference>
<evidence type="ECO:0000256" key="3">
    <source>
        <dbReference type="ARBA" id="ARBA00022679"/>
    </source>
</evidence>
<evidence type="ECO:0000313" key="11">
    <source>
        <dbReference type="Proteomes" id="UP000574769"/>
    </source>
</evidence>
<feature type="active site" description="Nucleophile" evidence="7">
    <location>
        <position position="151"/>
    </location>
</feature>
<dbReference type="EMBL" id="JACHNY010000004">
    <property type="protein sequence ID" value="MBB4617962.1"/>
    <property type="molecule type" value="Genomic_DNA"/>
</dbReference>
<dbReference type="NCBIfam" id="NF004785">
    <property type="entry name" value="PRK06132.1-2"/>
    <property type="match status" value="1"/>
</dbReference>
<dbReference type="AlphaFoldDB" id="A0A7W7AJ25"/>
<evidence type="ECO:0000256" key="8">
    <source>
        <dbReference type="SAM" id="SignalP"/>
    </source>
</evidence>
<feature type="signal peptide" evidence="8">
    <location>
        <begin position="1"/>
        <end position="23"/>
    </location>
</feature>
<comment type="similarity">
    <text evidence="2">Belongs to the YkuD family.</text>
</comment>
<keyword evidence="5 7" id="KW-0573">Peptidoglycan synthesis</keyword>
<dbReference type="RefSeq" id="WP_246360418.1">
    <property type="nucleotide sequence ID" value="NZ_JACHNY010000004.1"/>
</dbReference>
<evidence type="ECO:0000259" key="9">
    <source>
        <dbReference type="PROSITE" id="PS52029"/>
    </source>
</evidence>